<organism evidence="2 3">
    <name type="scientific">Pseudonocardia ailaonensis</name>
    <dbReference type="NCBI Taxonomy" id="367279"/>
    <lineage>
        <taxon>Bacteria</taxon>
        <taxon>Bacillati</taxon>
        <taxon>Actinomycetota</taxon>
        <taxon>Actinomycetes</taxon>
        <taxon>Pseudonocardiales</taxon>
        <taxon>Pseudonocardiaceae</taxon>
        <taxon>Pseudonocardia</taxon>
    </lineage>
</organism>
<evidence type="ECO:0000313" key="2">
    <source>
        <dbReference type="EMBL" id="GAA1829583.1"/>
    </source>
</evidence>
<feature type="transmembrane region" description="Helical" evidence="1">
    <location>
        <begin position="33"/>
        <end position="50"/>
    </location>
</feature>
<comment type="caution">
    <text evidence="2">The sequence shown here is derived from an EMBL/GenBank/DDBJ whole genome shotgun (WGS) entry which is preliminary data.</text>
</comment>
<evidence type="ECO:0000313" key="3">
    <source>
        <dbReference type="Proteomes" id="UP001500449"/>
    </source>
</evidence>
<dbReference type="EMBL" id="BAAAQK010000001">
    <property type="protein sequence ID" value="GAA1829583.1"/>
    <property type="molecule type" value="Genomic_DNA"/>
</dbReference>
<evidence type="ECO:0008006" key="4">
    <source>
        <dbReference type="Google" id="ProtNLM"/>
    </source>
</evidence>
<keyword evidence="1" id="KW-0472">Membrane</keyword>
<accession>A0ABN2MKX5</accession>
<protein>
    <recommendedName>
        <fullName evidence="4">DUF202 domain-containing protein</fullName>
    </recommendedName>
</protein>
<reference evidence="2 3" key="1">
    <citation type="journal article" date="2019" name="Int. J. Syst. Evol. Microbiol.">
        <title>The Global Catalogue of Microorganisms (GCM) 10K type strain sequencing project: providing services to taxonomists for standard genome sequencing and annotation.</title>
        <authorList>
            <consortium name="The Broad Institute Genomics Platform"/>
            <consortium name="The Broad Institute Genome Sequencing Center for Infectious Disease"/>
            <person name="Wu L."/>
            <person name="Ma J."/>
        </authorList>
    </citation>
    <scope>NUCLEOTIDE SEQUENCE [LARGE SCALE GENOMIC DNA]</scope>
    <source>
        <strain evidence="2 3">JCM 16009</strain>
    </source>
</reference>
<keyword evidence="1" id="KW-1133">Transmembrane helix</keyword>
<sequence>MAGAGWTAWRPTYIVRGDPQTPSTSTRKVRADTSLAVAALALVTIAGPLATATATLFIGPAAAWVTTAVLIVAAAASQRPARSHDQGVRIIGLVALSISIAGLVGCGIYGLQHLTS</sequence>
<feature type="transmembrane region" description="Helical" evidence="1">
    <location>
        <begin position="88"/>
        <end position="111"/>
    </location>
</feature>
<name>A0ABN2MKX5_9PSEU</name>
<keyword evidence="1" id="KW-0812">Transmembrane</keyword>
<feature type="transmembrane region" description="Helical" evidence="1">
    <location>
        <begin position="56"/>
        <end position="76"/>
    </location>
</feature>
<gene>
    <name evidence="2" type="ORF">GCM10009836_04350</name>
</gene>
<proteinExistence type="predicted"/>
<dbReference type="Proteomes" id="UP001500449">
    <property type="component" value="Unassembled WGS sequence"/>
</dbReference>
<keyword evidence="3" id="KW-1185">Reference proteome</keyword>
<evidence type="ECO:0000256" key="1">
    <source>
        <dbReference type="SAM" id="Phobius"/>
    </source>
</evidence>